<gene>
    <name evidence="8" type="primary">deoA</name>
    <name evidence="8" type="ORF">P0082_02585</name>
</gene>
<dbReference type="NCBIfam" id="NF004490">
    <property type="entry name" value="PRK05820.1"/>
    <property type="match status" value="1"/>
</dbReference>
<dbReference type="Pfam" id="PF07831">
    <property type="entry name" value="PYNP_C"/>
    <property type="match status" value="1"/>
</dbReference>
<dbReference type="SUPFAM" id="SSF47648">
    <property type="entry name" value="Nucleoside phosphorylase/phosphoribosyltransferase N-terminal domain"/>
    <property type="match status" value="1"/>
</dbReference>
<protein>
    <recommendedName>
        <fullName evidence="3">thymidine phosphorylase</fullName>
        <ecNumber evidence="3">2.4.2.4</ecNumber>
    </recommendedName>
</protein>
<organism evidence="8 9">
    <name type="scientific">Candidatus Haliotispira prima</name>
    <dbReference type="NCBI Taxonomy" id="3034016"/>
    <lineage>
        <taxon>Bacteria</taxon>
        <taxon>Pseudomonadati</taxon>
        <taxon>Spirochaetota</taxon>
        <taxon>Spirochaetia</taxon>
        <taxon>Spirochaetales</taxon>
        <taxon>Spirochaetaceae</taxon>
        <taxon>Candidatus Haliotispira</taxon>
    </lineage>
</organism>
<keyword evidence="5 8" id="KW-0808">Transferase</keyword>
<dbReference type="RefSeq" id="WP_326927956.1">
    <property type="nucleotide sequence ID" value="NZ_CP123443.1"/>
</dbReference>
<comment type="subunit">
    <text evidence="2">Homodimer.</text>
</comment>
<evidence type="ECO:0000256" key="2">
    <source>
        <dbReference type="ARBA" id="ARBA00011738"/>
    </source>
</evidence>
<evidence type="ECO:0000256" key="3">
    <source>
        <dbReference type="ARBA" id="ARBA00011892"/>
    </source>
</evidence>
<dbReference type="NCBIfam" id="TIGR02644">
    <property type="entry name" value="Y_phosphoryl"/>
    <property type="match status" value="1"/>
</dbReference>
<feature type="domain" description="Pyrimidine nucleoside phosphorylase C-terminal" evidence="7">
    <location>
        <begin position="356"/>
        <end position="434"/>
    </location>
</feature>
<dbReference type="NCBIfam" id="TIGR02643">
    <property type="entry name" value="T_phosphoryl"/>
    <property type="match status" value="1"/>
</dbReference>
<dbReference type="PANTHER" id="PTHR10515">
    <property type="entry name" value="THYMIDINE PHOSPHORYLASE"/>
    <property type="match status" value="1"/>
</dbReference>
<dbReference type="InterPro" id="IPR018090">
    <property type="entry name" value="Pyrmidine_PPas_bac/euk"/>
</dbReference>
<dbReference type="Pfam" id="PF02885">
    <property type="entry name" value="Glycos_trans_3N"/>
    <property type="match status" value="1"/>
</dbReference>
<dbReference type="InterPro" id="IPR000053">
    <property type="entry name" value="Thymidine/pyrmidine_PPase"/>
</dbReference>
<dbReference type="Pfam" id="PF00591">
    <property type="entry name" value="Glycos_transf_3"/>
    <property type="match status" value="1"/>
</dbReference>
<dbReference type="Gene3D" id="3.90.1170.30">
    <property type="entry name" value="Pyrimidine nucleoside phosphorylase-like, C-terminal domain"/>
    <property type="match status" value="1"/>
</dbReference>
<dbReference type="Gene3D" id="3.40.1030.10">
    <property type="entry name" value="Nucleoside phosphorylase/phosphoribosyltransferase catalytic domain"/>
    <property type="match status" value="1"/>
</dbReference>
<evidence type="ECO:0000313" key="8">
    <source>
        <dbReference type="EMBL" id="WGK69769.1"/>
    </source>
</evidence>
<dbReference type="Proteomes" id="UP001228690">
    <property type="component" value="Chromosome"/>
</dbReference>
<dbReference type="InterPro" id="IPR013102">
    <property type="entry name" value="PYNP_C"/>
</dbReference>
<dbReference type="SUPFAM" id="SSF52418">
    <property type="entry name" value="Nucleoside phosphorylase/phosphoribosyltransferase catalytic domain"/>
    <property type="match status" value="1"/>
</dbReference>
<keyword evidence="4 8" id="KW-0328">Glycosyltransferase</keyword>
<sequence length="448" mass="47871">MLIPQEIICKKRDGGELTEEEIREFVRGIMTRLVTEAQIAAMSMAVFFRGMSRDEVVTLTQAMRDSGSVLSWDLAGPVYDKHSTGGVGDVVSLMLGPILAAAGGYVPMLSGTGLGHTGGTLDKMDSIPGYNIRPDKELFQKVVREVGVAIIGQTGDFAPADKVIYAVRDTSATVESIPLITASILSKKLAVGSDYLVMDVKVGSGAFMPTYERSRELACLIAEVACSAGLRTRALLTDMNRSLAPSAGNALEVRDAIRYLTDGDSRSRDLQQLHLVTKALCAELLALSGLVPSVSQGEARVEELLAGGQAAEKFSRMVRALGGPADLTERPDKYFPAAEIVRPVYADRSDPAQPSFVQTIDIKGLGMAVVALGGGRTRTGDPIDFRVGLSHLAVPGDEVDSEAETAKPLALIHANSEADFCEAARRVRQAYRLGPEKVSQPVAVYEVF</sequence>
<dbReference type="InterPro" id="IPR000312">
    <property type="entry name" value="Glycosyl_Trfase_fam3"/>
</dbReference>
<dbReference type="InterPro" id="IPR017459">
    <property type="entry name" value="Glycosyl_Trfase_fam3_N_dom"/>
</dbReference>
<evidence type="ECO:0000313" key="9">
    <source>
        <dbReference type="Proteomes" id="UP001228690"/>
    </source>
</evidence>
<dbReference type="SUPFAM" id="SSF54680">
    <property type="entry name" value="Pyrimidine nucleoside phosphorylase C-terminal domain"/>
    <property type="match status" value="1"/>
</dbReference>
<dbReference type="EC" id="2.4.2.4" evidence="3"/>
<comment type="similarity">
    <text evidence="1">Belongs to the thymidine/pyrimidine-nucleoside phosphorylase family.</text>
</comment>
<dbReference type="InterPro" id="IPR036320">
    <property type="entry name" value="Glycosyl_Trfase_fam3_N_dom_sf"/>
</dbReference>
<dbReference type="SMART" id="SM00941">
    <property type="entry name" value="PYNP_C"/>
    <property type="match status" value="1"/>
</dbReference>
<evidence type="ECO:0000256" key="4">
    <source>
        <dbReference type="ARBA" id="ARBA00022676"/>
    </source>
</evidence>
<evidence type="ECO:0000259" key="7">
    <source>
        <dbReference type="SMART" id="SM00941"/>
    </source>
</evidence>
<comment type="catalytic activity">
    <reaction evidence="6">
        <text>thymidine + phosphate = 2-deoxy-alpha-D-ribose 1-phosphate + thymine</text>
        <dbReference type="Rhea" id="RHEA:16037"/>
        <dbReference type="ChEBI" id="CHEBI:17748"/>
        <dbReference type="ChEBI" id="CHEBI:17821"/>
        <dbReference type="ChEBI" id="CHEBI:43474"/>
        <dbReference type="ChEBI" id="CHEBI:57259"/>
        <dbReference type="EC" id="2.4.2.4"/>
    </reaction>
</comment>
<dbReference type="PIRSF" id="PIRSF000478">
    <property type="entry name" value="TP_PyNP"/>
    <property type="match status" value="1"/>
</dbReference>
<reference evidence="8 9" key="1">
    <citation type="submission" date="2023-04" db="EMBL/GenBank/DDBJ databases">
        <title>Spirochaete genome identified in red abalone sample constitutes a novel genus.</title>
        <authorList>
            <person name="Sharma S.P."/>
            <person name="Purcell C.M."/>
            <person name="Hyde J.R."/>
            <person name="Severin A.J."/>
        </authorList>
    </citation>
    <scope>NUCLEOTIDE SEQUENCE [LARGE SCALE GENOMIC DNA]</scope>
    <source>
        <strain evidence="8 9">SP-2023</strain>
    </source>
</reference>
<dbReference type="PANTHER" id="PTHR10515:SF0">
    <property type="entry name" value="THYMIDINE PHOSPHORYLASE"/>
    <property type="match status" value="1"/>
</dbReference>
<proteinExistence type="inferred from homology"/>
<dbReference type="HAMAP" id="MF_01628">
    <property type="entry name" value="Thymid_phosp"/>
    <property type="match status" value="1"/>
</dbReference>
<evidence type="ECO:0000256" key="6">
    <source>
        <dbReference type="ARBA" id="ARBA00048550"/>
    </source>
</evidence>
<dbReference type="InterPro" id="IPR013465">
    <property type="entry name" value="Thymidine_Pase"/>
</dbReference>
<keyword evidence="9" id="KW-1185">Reference proteome</keyword>
<dbReference type="GO" id="GO:0009032">
    <property type="term" value="F:thymidine phosphorylase activity"/>
    <property type="evidence" value="ECO:0007669"/>
    <property type="project" value="UniProtKB-EC"/>
</dbReference>
<evidence type="ECO:0000256" key="5">
    <source>
        <dbReference type="ARBA" id="ARBA00022679"/>
    </source>
</evidence>
<dbReference type="Gene3D" id="1.20.970.10">
    <property type="entry name" value="Transferase, Pyrimidine Nucleoside Phosphorylase, Chain C"/>
    <property type="match status" value="1"/>
</dbReference>
<dbReference type="InterPro" id="IPR035902">
    <property type="entry name" value="Nuc_phospho_transferase"/>
</dbReference>
<dbReference type="InterPro" id="IPR036566">
    <property type="entry name" value="PYNP-like_C_sf"/>
</dbReference>
<evidence type="ECO:0000256" key="1">
    <source>
        <dbReference type="ARBA" id="ARBA00006915"/>
    </source>
</evidence>
<accession>A0ABY8MIE3</accession>
<name>A0ABY8MIE3_9SPIO</name>
<dbReference type="EMBL" id="CP123443">
    <property type="protein sequence ID" value="WGK69769.1"/>
    <property type="molecule type" value="Genomic_DNA"/>
</dbReference>